<reference evidence="1" key="1">
    <citation type="submission" date="2021-02" db="EMBL/GenBank/DDBJ databases">
        <authorList>
            <person name="Dougan E. K."/>
            <person name="Rhodes N."/>
            <person name="Thang M."/>
            <person name="Chan C."/>
        </authorList>
    </citation>
    <scope>NUCLEOTIDE SEQUENCE</scope>
</reference>
<keyword evidence="2" id="KW-1185">Reference proteome</keyword>
<evidence type="ECO:0000313" key="2">
    <source>
        <dbReference type="Proteomes" id="UP000649617"/>
    </source>
</evidence>
<name>A0A812PMW9_SYMPI</name>
<gene>
    <name evidence="1" type="ORF">SPIL2461_LOCUS8002</name>
</gene>
<accession>A0A812PMW9</accession>
<sequence>MLDFLEPELRARLPALAERGVLQEVLIPLIKSGKAVRPDAPCLVHGRRCKATNSDIHCAGTPCTEYSPKGLREAEGGKTYAAFLTWAGQRLEAQEEVIIQENVQQFPVEQLQAVLGQLYFIESVVLSPRMVGWPVERKRRWSVLRHRYKTKAFKSPLSYFASMFRLPTCWGAWTEDAQASVPAWDTFFAASRAELEQELQWAVNRPESMFSRMNVLKDERENDDCEEAEAEDISKGTPVMLLDKPNAFYSALNSMEQQHLQDYVGNSSNCTESCQVFQLNQNPLFVDTRSAWDHLATLIRNGGIS</sequence>
<feature type="non-terminal residue" evidence="1">
    <location>
        <position position="305"/>
    </location>
</feature>
<evidence type="ECO:0000313" key="1">
    <source>
        <dbReference type="EMBL" id="CAE7340170.1"/>
    </source>
</evidence>
<dbReference type="EMBL" id="CAJNIZ010012921">
    <property type="protein sequence ID" value="CAE7340170.1"/>
    <property type="molecule type" value="Genomic_DNA"/>
</dbReference>
<organism evidence="1 2">
    <name type="scientific">Symbiodinium pilosum</name>
    <name type="common">Dinoflagellate</name>
    <dbReference type="NCBI Taxonomy" id="2952"/>
    <lineage>
        <taxon>Eukaryota</taxon>
        <taxon>Sar</taxon>
        <taxon>Alveolata</taxon>
        <taxon>Dinophyceae</taxon>
        <taxon>Suessiales</taxon>
        <taxon>Symbiodiniaceae</taxon>
        <taxon>Symbiodinium</taxon>
    </lineage>
</organism>
<dbReference type="Gene3D" id="3.40.50.150">
    <property type="entry name" value="Vaccinia Virus protein VP39"/>
    <property type="match status" value="1"/>
</dbReference>
<comment type="caution">
    <text evidence="1">The sequence shown here is derived from an EMBL/GenBank/DDBJ whole genome shotgun (WGS) entry which is preliminary data.</text>
</comment>
<protein>
    <submittedName>
        <fullName evidence="1">Uncharacterized protein</fullName>
    </submittedName>
</protein>
<dbReference type="AlphaFoldDB" id="A0A812PMW9"/>
<dbReference type="OrthoDB" id="418814at2759"/>
<dbReference type="Proteomes" id="UP000649617">
    <property type="component" value="Unassembled WGS sequence"/>
</dbReference>
<dbReference type="SUPFAM" id="SSF53335">
    <property type="entry name" value="S-adenosyl-L-methionine-dependent methyltransferases"/>
    <property type="match status" value="1"/>
</dbReference>
<proteinExistence type="predicted"/>
<dbReference type="InterPro" id="IPR029063">
    <property type="entry name" value="SAM-dependent_MTases_sf"/>
</dbReference>